<evidence type="ECO:0000313" key="2">
    <source>
        <dbReference type="Proteomes" id="UP001500021"/>
    </source>
</evidence>
<proteinExistence type="predicted"/>
<name>A0ABN1L5S0_9GAMM</name>
<gene>
    <name evidence="1" type="ORF">GCM10009111_13970</name>
</gene>
<dbReference type="EMBL" id="BAAAFA010000004">
    <property type="protein sequence ID" value="GAA0815524.1"/>
    <property type="molecule type" value="Genomic_DNA"/>
</dbReference>
<organism evidence="1 2">
    <name type="scientific">Colwellia asteriadis</name>
    <dbReference type="NCBI Taxonomy" id="517723"/>
    <lineage>
        <taxon>Bacteria</taxon>
        <taxon>Pseudomonadati</taxon>
        <taxon>Pseudomonadota</taxon>
        <taxon>Gammaproteobacteria</taxon>
        <taxon>Alteromonadales</taxon>
        <taxon>Colwelliaceae</taxon>
        <taxon>Colwellia</taxon>
    </lineage>
</organism>
<dbReference type="Proteomes" id="UP001500021">
    <property type="component" value="Unassembled WGS sequence"/>
</dbReference>
<accession>A0ABN1L5S0</accession>
<comment type="caution">
    <text evidence="1">The sequence shown here is derived from an EMBL/GenBank/DDBJ whole genome shotgun (WGS) entry which is preliminary data.</text>
</comment>
<evidence type="ECO:0000313" key="1">
    <source>
        <dbReference type="EMBL" id="GAA0815524.1"/>
    </source>
</evidence>
<dbReference type="RefSeq" id="WP_343816599.1">
    <property type="nucleotide sequence ID" value="NZ_BAAAFA010000004.1"/>
</dbReference>
<reference evidence="1 2" key="1">
    <citation type="journal article" date="2019" name="Int. J. Syst. Evol. Microbiol.">
        <title>The Global Catalogue of Microorganisms (GCM) 10K type strain sequencing project: providing services to taxonomists for standard genome sequencing and annotation.</title>
        <authorList>
            <consortium name="The Broad Institute Genomics Platform"/>
            <consortium name="The Broad Institute Genome Sequencing Center for Infectious Disease"/>
            <person name="Wu L."/>
            <person name="Ma J."/>
        </authorList>
    </citation>
    <scope>NUCLEOTIDE SEQUENCE [LARGE SCALE GENOMIC DNA]</scope>
    <source>
        <strain evidence="1 2">JCM 15608</strain>
    </source>
</reference>
<protein>
    <submittedName>
        <fullName evidence="1">Uncharacterized protein</fullName>
    </submittedName>
</protein>
<keyword evidence="2" id="KW-1185">Reference proteome</keyword>
<sequence>MVASTKEVTKAFDELNEIFIEAKLLVNKESYEQARVTIEALQQALMHLFSLNSFDRNIFIEDNIENVKNRALLLAIDDFLTSNVEKLTLTSQNLKTELSGLNVAKKMKKAYGKL</sequence>